<dbReference type="STRING" id="35570.A0A1I8PJZ6"/>
<dbReference type="Gene3D" id="3.30.450.30">
    <property type="entry name" value="Dynein light chain 2a, cytoplasmic"/>
    <property type="match status" value="1"/>
</dbReference>
<evidence type="ECO:0000313" key="3">
    <source>
        <dbReference type="EnsemblMetazoa" id="SCAU008764-PA"/>
    </source>
</evidence>
<dbReference type="Proteomes" id="UP000095300">
    <property type="component" value="Unassembled WGS sequence"/>
</dbReference>
<organism evidence="3 4">
    <name type="scientific">Stomoxys calcitrans</name>
    <name type="common">Stable fly</name>
    <name type="synonym">Conops calcitrans</name>
    <dbReference type="NCBI Taxonomy" id="35570"/>
    <lineage>
        <taxon>Eukaryota</taxon>
        <taxon>Metazoa</taxon>
        <taxon>Ecdysozoa</taxon>
        <taxon>Arthropoda</taxon>
        <taxon>Hexapoda</taxon>
        <taxon>Insecta</taxon>
        <taxon>Pterygota</taxon>
        <taxon>Neoptera</taxon>
        <taxon>Endopterygota</taxon>
        <taxon>Diptera</taxon>
        <taxon>Brachycera</taxon>
        <taxon>Muscomorpha</taxon>
        <taxon>Muscoidea</taxon>
        <taxon>Muscidae</taxon>
        <taxon>Stomoxys</taxon>
    </lineage>
</organism>
<dbReference type="SMART" id="SM00960">
    <property type="entry name" value="Robl_LC7"/>
    <property type="match status" value="1"/>
</dbReference>
<feature type="domain" description="Roadblock/LAMTOR2" evidence="2">
    <location>
        <begin position="16"/>
        <end position="104"/>
    </location>
</feature>
<dbReference type="InterPro" id="IPR004942">
    <property type="entry name" value="Roadblock/LAMTOR2_dom"/>
</dbReference>
<proteinExistence type="inferred from homology"/>
<evidence type="ECO:0000256" key="1">
    <source>
        <dbReference type="ARBA" id="ARBA00007191"/>
    </source>
</evidence>
<sequence>MQNEKKDKNKRTIAYVEEVFRQIQEKPDVTDIMILNSKGNPIKTTMEMSAAIQYAGLYEILRDKVTMGLQKIDPKDDITMLRVRTTTNETLIVPDGKITVVAIQKARDRYHNE</sequence>
<dbReference type="EnsemblMetazoa" id="SCAU008764-RA">
    <property type="protein sequence ID" value="SCAU008764-PA"/>
    <property type="gene ID" value="SCAU008764"/>
</dbReference>
<dbReference type="PANTHER" id="PTHR10779">
    <property type="entry name" value="DYNEIN LIGHT CHAIN ROADBLOCK"/>
    <property type="match status" value="1"/>
</dbReference>
<dbReference type="Pfam" id="PF03259">
    <property type="entry name" value="Robl_LC7"/>
    <property type="match status" value="1"/>
</dbReference>
<evidence type="ECO:0000313" key="4">
    <source>
        <dbReference type="Proteomes" id="UP000095300"/>
    </source>
</evidence>
<dbReference type="KEGG" id="scac:106081235"/>
<reference evidence="3" key="1">
    <citation type="submission" date="2020-05" db="UniProtKB">
        <authorList>
            <consortium name="EnsemblMetazoa"/>
        </authorList>
    </citation>
    <scope>IDENTIFICATION</scope>
    <source>
        <strain evidence="3">USDA</strain>
    </source>
</reference>
<evidence type="ECO:0000259" key="2">
    <source>
        <dbReference type="SMART" id="SM00960"/>
    </source>
</evidence>
<accession>A0A1I8PJZ6</accession>
<gene>
    <name evidence="3" type="primary">106081235</name>
</gene>
<dbReference type="SUPFAM" id="SSF103196">
    <property type="entry name" value="Roadblock/LC7 domain"/>
    <property type="match status" value="1"/>
</dbReference>
<protein>
    <recommendedName>
        <fullName evidence="2">Roadblock/LAMTOR2 domain-containing protein</fullName>
    </recommendedName>
</protein>
<name>A0A1I8PJZ6_STOCA</name>
<dbReference type="AlphaFoldDB" id="A0A1I8PJZ6"/>
<keyword evidence="4" id="KW-1185">Reference proteome</keyword>
<dbReference type="VEuPathDB" id="VectorBase:SCAU008764"/>
<dbReference type="OrthoDB" id="9985637at2759"/>
<comment type="similarity">
    <text evidence="1">Belongs to the GAMAD family.</text>
</comment>